<organism evidence="2">
    <name type="scientific">Leptolyngbya boryana CZ1</name>
    <dbReference type="NCBI Taxonomy" id="3060204"/>
    <lineage>
        <taxon>Bacteria</taxon>
        <taxon>Bacillati</taxon>
        <taxon>Cyanobacteriota</taxon>
        <taxon>Cyanophyceae</taxon>
        <taxon>Leptolyngbyales</taxon>
        <taxon>Leptolyngbyaceae</taxon>
        <taxon>Leptolyngbya group</taxon>
        <taxon>Leptolyngbya</taxon>
    </lineage>
</organism>
<protein>
    <submittedName>
        <fullName evidence="2">Endonuclease/exonuclease/phosphatase family protein</fullName>
    </submittedName>
</protein>
<accession>A0AA96WVN6</accession>
<dbReference type="Pfam" id="PF03372">
    <property type="entry name" value="Exo_endo_phos"/>
    <property type="match status" value="1"/>
</dbReference>
<dbReference type="RefSeq" id="WP_316427424.1">
    <property type="nucleotide sequence ID" value="NZ_CP130144.1"/>
</dbReference>
<dbReference type="AlphaFoldDB" id="A0AA96WVN6"/>
<proteinExistence type="predicted"/>
<gene>
    <name evidence="3" type="ORF">Q2T42_00110</name>
    <name evidence="2" type="ORF">Q2T42_30735</name>
</gene>
<sequence length="256" mass="29770">MKSSNYFRIATWNLERPTQKSWIRNQRRLDQIHQIDADVWVLTETNEAIDLGSDYEAIASIPWKDYHRPGENLTTIWSRWKKLRKLQTFDPHWAVCAEIDSPFGAMMIYGTVLPYANDKGLSGTAKRWEEHRRSIQRHQEDWLRIQKQYPDRSMCIAGDFNQSRDNSGWYEEKQSVEMLGVALDSLSMVCTTNQNFQEDIGRSTVDHICLSKRLVAYQESVSAWKGTTSEGKKMSDHNGVFVDLRCANARYISLNP</sequence>
<evidence type="ECO:0000313" key="2">
    <source>
        <dbReference type="EMBL" id="WNZ46168.1"/>
    </source>
</evidence>
<dbReference type="GO" id="GO:0004519">
    <property type="term" value="F:endonuclease activity"/>
    <property type="evidence" value="ECO:0007669"/>
    <property type="project" value="UniProtKB-KW"/>
</dbReference>
<keyword evidence="2" id="KW-0378">Hydrolase</keyword>
<name>A0AA96WVN6_LEPBY</name>
<dbReference type="SUPFAM" id="SSF56219">
    <property type="entry name" value="DNase I-like"/>
    <property type="match status" value="1"/>
</dbReference>
<keyword evidence="2" id="KW-0540">Nuclease</keyword>
<reference evidence="2" key="2">
    <citation type="submission" date="2023-07" db="EMBL/GenBank/DDBJ databases">
        <authorList>
            <person name="Bai X.-H."/>
            <person name="Wang H.-H."/>
            <person name="Wang J."/>
            <person name="Ma M.-Y."/>
            <person name="Hu H.-H."/>
            <person name="Song Z.-L."/>
            <person name="Ma H.-G."/>
            <person name="Fan Y."/>
            <person name="Du C.-Y."/>
            <person name="Xu J.-C."/>
        </authorList>
    </citation>
    <scope>NUCLEOTIDE SEQUENCE</scope>
    <source>
        <strain evidence="2">CZ1</strain>
    </source>
</reference>
<keyword evidence="2" id="KW-0255">Endonuclease</keyword>
<reference evidence="2" key="1">
    <citation type="journal article" date="2023" name="Plants (Basel)">
        <title>Genomic Analysis of Leptolyngbya boryana CZ1 Reveals Efficient Carbon Fixation Modules.</title>
        <authorList>
            <person name="Bai X."/>
            <person name="Wang H."/>
            <person name="Cheng W."/>
            <person name="Wang J."/>
            <person name="Ma M."/>
            <person name="Hu H."/>
            <person name="Song Z."/>
            <person name="Ma H."/>
            <person name="Fan Y."/>
            <person name="Du C."/>
            <person name="Xu J."/>
        </authorList>
    </citation>
    <scope>NUCLEOTIDE SEQUENCE</scope>
    <source>
        <strain evidence="2">CZ1</strain>
    </source>
</reference>
<evidence type="ECO:0000313" key="3">
    <source>
        <dbReference type="EMBL" id="WNZ46239.1"/>
    </source>
</evidence>
<dbReference type="Gene3D" id="3.60.10.10">
    <property type="entry name" value="Endonuclease/exonuclease/phosphatase"/>
    <property type="match status" value="1"/>
</dbReference>
<evidence type="ECO:0000259" key="1">
    <source>
        <dbReference type="Pfam" id="PF03372"/>
    </source>
</evidence>
<dbReference type="EMBL" id="CP130144">
    <property type="protein sequence ID" value="WNZ46239.1"/>
    <property type="molecule type" value="Genomic_DNA"/>
</dbReference>
<dbReference type="InterPro" id="IPR036691">
    <property type="entry name" value="Endo/exonu/phosph_ase_sf"/>
</dbReference>
<dbReference type="InterPro" id="IPR005135">
    <property type="entry name" value="Endo/exonuclease/phosphatase"/>
</dbReference>
<feature type="domain" description="Endonuclease/exonuclease/phosphatase" evidence="1">
    <location>
        <begin position="10"/>
        <end position="237"/>
    </location>
</feature>
<dbReference type="EMBL" id="CP130144">
    <property type="protein sequence ID" value="WNZ46168.1"/>
    <property type="molecule type" value="Genomic_DNA"/>
</dbReference>